<dbReference type="Proteomes" id="UP000000496">
    <property type="component" value="Chromosome gsn.131"/>
</dbReference>
<dbReference type="OrthoDB" id="9814580at2"/>
<dbReference type="STRING" id="331113.SNE_A09930"/>
<name>F8L7W8_SIMNZ</name>
<evidence type="ECO:0000256" key="6">
    <source>
        <dbReference type="ARBA" id="ARBA00022695"/>
    </source>
</evidence>
<dbReference type="HOGENOM" id="CLU_031397_0_2_0"/>
<dbReference type="PANTHER" id="PTHR17490:SF16">
    <property type="entry name" value="THREONYLCARBAMOYL-AMP SYNTHASE"/>
    <property type="match status" value="1"/>
</dbReference>
<dbReference type="GO" id="GO:0003725">
    <property type="term" value="F:double-stranded RNA binding"/>
    <property type="evidence" value="ECO:0007669"/>
    <property type="project" value="UniProtKB-UniRule"/>
</dbReference>
<dbReference type="InterPro" id="IPR010923">
    <property type="entry name" value="T(6)A37_SUA5"/>
</dbReference>
<dbReference type="PROSITE" id="PS51163">
    <property type="entry name" value="YRDC"/>
    <property type="match status" value="1"/>
</dbReference>
<feature type="binding site" evidence="11">
    <location>
        <position position="63"/>
    </location>
    <ligand>
        <name>ATP</name>
        <dbReference type="ChEBI" id="CHEBI:30616"/>
    </ligand>
</feature>
<evidence type="ECO:0000256" key="3">
    <source>
        <dbReference type="ARBA" id="ARBA00022490"/>
    </source>
</evidence>
<accession>F8L7W8</accession>
<evidence type="ECO:0000259" key="12">
    <source>
        <dbReference type="PROSITE" id="PS51163"/>
    </source>
</evidence>
<dbReference type="GO" id="GO:0005524">
    <property type="term" value="F:ATP binding"/>
    <property type="evidence" value="ECO:0007669"/>
    <property type="project" value="UniProtKB-UniRule"/>
</dbReference>
<evidence type="ECO:0000256" key="10">
    <source>
        <dbReference type="PIRNR" id="PIRNR004930"/>
    </source>
</evidence>
<dbReference type="Gene3D" id="3.90.870.10">
    <property type="entry name" value="DHBP synthase"/>
    <property type="match status" value="1"/>
</dbReference>
<dbReference type="InterPro" id="IPR017945">
    <property type="entry name" value="DHBP_synth_RibB-like_a/b_dom"/>
</dbReference>
<dbReference type="eggNOG" id="COG0009">
    <property type="taxonomic scope" value="Bacteria"/>
</dbReference>
<evidence type="ECO:0000313" key="13">
    <source>
        <dbReference type="EMBL" id="CCB88870.1"/>
    </source>
</evidence>
<comment type="subcellular location">
    <subcellularLocation>
        <location evidence="1 10">Cytoplasm</location>
    </subcellularLocation>
</comment>
<comment type="catalytic activity">
    <reaction evidence="9 10">
        <text>L-threonine + hydrogencarbonate + ATP = L-threonylcarbamoyladenylate + diphosphate + H2O</text>
        <dbReference type="Rhea" id="RHEA:36407"/>
        <dbReference type="ChEBI" id="CHEBI:15377"/>
        <dbReference type="ChEBI" id="CHEBI:17544"/>
        <dbReference type="ChEBI" id="CHEBI:30616"/>
        <dbReference type="ChEBI" id="CHEBI:33019"/>
        <dbReference type="ChEBI" id="CHEBI:57926"/>
        <dbReference type="ChEBI" id="CHEBI:73682"/>
        <dbReference type="EC" id="2.7.7.87"/>
    </reaction>
</comment>
<dbReference type="GO" id="GO:0000049">
    <property type="term" value="F:tRNA binding"/>
    <property type="evidence" value="ECO:0007669"/>
    <property type="project" value="TreeGrafter"/>
</dbReference>
<evidence type="ECO:0000256" key="1">
    <source>
        <dbReference type="ARBA" id="ARBA00004496"/>
    </source>
</evidence>
<feature type="binding site" evidence="11">
    <location>
        <position position="126"/>
    </location>
    <ligand>
        <name>L-threonine</name>
        <dbReference type="ChEBI" id="CHEBI:57926"/>
    </ligand>
</feature>
<feature type="binding site" evidence="11">
    <location>
        <position position="122"/>
    </location>
    <ligand>
        <name>L-threonine</name>
        <dbReference type="ChEBI" id="CHEBI:57926"/>
    </ligand>
</feature>
<protein>
    <recommendedName>
        <fullName evidence="10">Threonylcarbamoyl-AMP synthase</fullName>
        <shortName evidence="10">TC-AMP synthase</shortName>
        <ecNumber evidence="10">2.7.7.87</ecNumber>
    </recommendedName>
    <alternativeName>
        <fullName evidence="10">L-threonylcarbamoyladenylate synthase</fullName>
    </alternativeName>
</protein>
<dbReference type="InterPro" id="IPR006070">
    <property type="entry name" value="Sua5-like_dom"/>
</dbReference>
<reference key="1">
    <citation type="journal article" date="2011" name="Mol. Biol. Evol.">
        <title>Unity in variety -- the pan-genome of the Chlamydiae.</title>
        <authorList>
            <person name="Collingro A."/>
            <person name="Tischler P."/>
            <person name="Weinmaier T."/>
            <person name="Penz T."/>
            <person name="Heinz E."/>
            <person name="Brunham R.C."/>
            <person name="Read T.D."/>
            <person name="Bavoil P.M."/>
            <person name="Sachse K."/>
            <person name="Kahane S."/>
            <person name="Friedman M.G."/>
            <person name="Rattei T."/>
            <person name="Myers G.S.A."/>
            <person name="Horn M."/>
        </authorList>
    </citation>
    <scope>NUCLEOTIDE SEQUENCE</scope>
    <source>
        <strain>Z</strain>
    </source>
</reference>
<keyword evidence="5 10" id="KW-0819">tRNA processing</keyword>
<feature type="binding site" evidence="11">
    <location>
        <position position="201"/>
    </location>
    <ligand>
        <name>ATP</name>
        <dbReference type="ChEBI" id="CHEBI:30616"/>
    </ligand>
</feature>
<feature type="domain" description="YrdC-like" evidence="12">
    <location>
        <begin position="18"/>
        <end position="205"/>
    </location>
</feature>
<dbReference type="AlphaFoldDB" id="F8L7W8"/>
<dbReference type="EMBL" id="FR872582">
    <property type="protein sequence ID" value="CCB88870.1"/>
    <property type="molecule type" value="Genomic_DNA"/>
</dbReference>
<evidence type="ECO:0000313" key="14">
    <source>
        <dbReference type="Proteomes" id="UP000000496"/>
    </source>
</evidence>
<dbReference type="Pfam" id="PF01300">
    <property type="entry name" value="Sua5_yciO_yrdC"/>
    <property type="match status" value="1"/>
</dbReference>
<dbReference type="RefSeq" id="WP_013943337.1">
    <property type="nucleotide sequence ID" value="NC_015713.1"/>
</dbReference>
<evidence type="ECO:0000256" key="5">
    <source>
        <dbReference type="ARBA" id="ARBA00022694"/>
    </source>
</evidence>
<feature type="binding site" evidence="11">
    <location>
        <position position="148"/>
    </location>
    <ligand>
        <name>ATP</name>
        <dbReference type="ChEBI" id="CHEBI:30616"/>
    </ligand>
</feature>
<gene>
    <name evidence="13" type="primary">ywlC</name>
    <name evidence="13" type="ordered locus">SNE_A09930</name>
</gene>
<dbReference type="SUPFAM" id="SSF55821">
    <property type="entry name" value="YrdC/RibB"/>
    <property type="match status" value="1"/>
</dbReference>
<keyword evidence="6 10" id="KW-0548">Nucleotidyltransferase</keyword>
<keyword evidence="8 10" id="KW-0067">ATP-binding</keyword>
<keyword evidence="7 10" id="KW-0547">Nucleotide-binding</keyword>
<dbReference type="GO" id="GO:0006450">
    <property type="term" value="P:regulation of translational fidelity"/>
    <property type="evidence" value="ECO:0007669"/>
    <property type="project" value="TreeGrafter"/>
</dbReference>
<dbReference type="GO" id="GO:0005737">
    <property type="term" value="C:cytoplasm"/>
    <property type="evidence" value="ECO:0007669"/>
    <property type="project" value="UniProtKB-SubCell"/>
</dbReference>
<dbReference type="PIRSF" id="PIRSF004930">
    <property type="entry name" value="Tln_factor_SUA5"/>
    <property type="match status" value="1"/>
</dbReference>
<dbReference type="GO" id="GO:0061710">
    <property type="term" value="F:L-threonylcarbamoyladenylate synthase"/>
    <property type="evidence" value="ECO:0007669"/>
    <property type="project" value="UniProtKB-EC"/>
</dbReference>
<comment type="similarity">
    <text evidence="2 10">Belongs to the SUA5 family.</text>
</comment>
<organism evidence="13 14">
    <name type="scientific">Simkania negevensis (strain ATCC VR-1471 / DSM 27360 / Z)</name>
    <dbReference type="NCBI Taxonomy" id="331113"/>
    <lineage>
        <taxon>Bacteria</taxon>
        <taxon>Pseudomonadati</taxon>
        <taxon>Chlamydiota</taxon>
        <taxon>Chlamydiia</taxon>
        <taxon>Parachlamydiales</taxon>
        <taxon>Simkaniaceae</taxon>
        <taxon>Simkania</taxon>
    </lineage>
</organism>
<dbReference type="GO" id="GO:0008033">
    <property type="term" value="P:tRNA processing"/>
    <property type="evidence" value="ECO:0007669"/>
    <property type="project" value="UniProtKB-KW"/>
</dbReference>
<dbReference type="EC" id="2.7.7.87" evidence="10"/>
<evidence type="ECO:0000256" key="4">
    <source>
        <dbReference type="ARBA" id="ARBA00022679"/>
    </source>
</evidence>
<dbReference type="PANTHER" id="PTHR17490">
    <property type="entry name" value="SUA5"/>
    <property type="match status" value="1"/>
</dbReference>
<dbReference type="KEGG" id="sng:SNE_A09930"/>
<feature type="binding site" evidence="11">
    <location>
        <position position="186"/>
    </location>
    <ligand>
        <name>L-threonine</name>
        <dbReference type="ChEBI" id="CHEBI:57926"/>
    </ligand>
</feature>
<evidence type="ECO:0000256" key="8">
    <source>
        <dbReference type="ARBA" id="ARBA00022840"/>
    </source>
</evidence>
<dbReference type="InterPro" id="IPR050156">
    <property type="entry name" value="TC-AMP_synthase_SUA5"/>
</dbReference>
<evidence type="ECO:0000256" key="9">
    <source>
        <dbReference type="ARBA" id="ARBA00048366"/>
    </source>
</evidence>
<feature type="binding site" evidence="11">
    <location>
        <position position="156"/>
    </location>
    <ligand>
        <name>ATP</name>
        <dbReference type="ChEBI" id="CHEBI:30616"/>
    </ligand>
</feature>
<evidence type="ECO:0000256" key="11">
    <source>
        <dbReference type="PIRSR" id="PIRSR004930-1"/>
    </source>
</evidence>
<evidence type="ECO:0000256" key="7">
    <source>
        <dbReference type="ARBA" id="ARBA00022741"/>
    </source>
</evidence>
<dbReference type="NCBIfam" id="TIGR00057">
    <property type="entry name" value="L-threonylcarbamoyladenylate synthase"/>
    <property type="match status" value="1"/>
</dbReference>
<feature type="binding site" evidence="11">
    <location>
        <position position="40"/>
    </location>
    <ligand>
        <name>L-threonine</name>
        <dbReference type="ChEBI" id="CHEBI:57926"/>
    </ligand>
</feature>
<comment type="function">
    <text evidence="10">Required for the formation of a threonylcarbamoyl group on adenosine at position 37 (t(6)A37) in tRNAs that read codons beginning with adenine.</text>
</comment>
<proteinExistence type="inferred from homology"/>
<sequence length="325" mass="36156">MYTEYLGPIAEENLLGSQELLQRAARLLQQGALVAIPTETTYGLAASILNETALKNLYEIKNRETSTALPIQVANTDQLKFITRDLPHQFDLIAKHFLPGPLTIVLKKNPHLSSTISGGMDTVAVRISSNKIARRLIELVGCPLAMPSANLSGNPSPTCAKHVLEDFNGKIQGIVDGGNSEYGLESTVLSLEDPANPVILRFGVISQRSIEKVLGTQVRVHPKALLSHFGKVGQQRLPAIRLFSSWDEMKIYLQLSNDSRRLVMSREERFPTLKMCDYFNLCAKNLYEGLRMAIRDSYSEVLVLCNPTLKNDEMLHQRLKQIAST</sequence>
<reference evidence="13 14" key="2">
    <citation type="journal article" date="2011" name="Mol. Biol. Evol.">
        <title>Unity in variety--the pan-genome of the Chlamydiae.</title>
        <authorList>
            <person name="Collingro A."/>
            <person name="Tischler P."/>
            <person name="Weinmaier T."/>
            <person name="Penz T."/>
            <person name="Heinz E."/>
            <person name="Brunham R.C."/>
            <person name="Read T.D."/>
            <person name="Bavoil P.M."/>
            <person name="Sachse K."/>
            <person name="Kahane S."/>
            <person name="Friedman M.G."/>
            <person name="Rattei T."/>
            <person name="Myers G.S."/>
            <person name="Horn M."/>
        </authorList>
    </citation>
    <scope>NUCLEOTIDE SEQUENCE [LARGE SCALE GENOMIC DNA]</scope>
    <source>
        <strain evidence="14">ATCC VR-1471 / Z</strain>
    </source>
</reference>
<keyword evidence="4 10" id="KW-0808">Transferase</keyword>
<evidence type="ECO:0000256" key="2">
    <source>
        <dbReference type="ARBA" id="ARBA00007663"/>
    </source>
</evidence>
<keyword evidence="3 10" id="KW-0963">Cytoplasm</keyword>
<keyword evidence="14" id="KW-1185">Reference proteome</keyword>